<dbReference type="InterPro" id="IPR009057">
    <property type="entry name" value="Homeodomain-like_sf"/>
</dbReference>
<dbReference type="Gene3D" id="1.10.10.60">
    <property type="entry name" value="Homeodomain-like"/>
    <property type="match status" value="2"/>
</dbReference>
<sequence length="315" mass="36080">MLSFSSFRYDSNKPYLSSQAQSGLELITFGSEHVNVFAAEVPYCEPHWHPAPELIYVLSGEFEFVLASQEGLLKKGEFLFIKGDETHALEAKYAESTLVTCQFSPELFKQIEIKALQSATIKRDDNFNLEIQLSLFKLLSELVNPSNPFVHLTNVYHLLSLITKHPLIESDTPVDVFTQKDEQLIKSAIEYINLHFEDSISVSELANQAGVSYHHFSRLFKKISGYGVVEFVTMCRVNKAKMLLKNTSIAITDVSLMAGFSEHKQMIAAFNRYCKMPPSEFRKRYLSDLQWRNYEEQMVTHCKQIPLKLVLSLFN</sequence>
<dbReference type="InterPro" id="IPR014710">
    <property type="entry name" value="RmlC-like_jellyroll"/>
</dbReference>
<keyword evidence="6" id="KW-1185">Reference proteome</keyword>
<dbReference type="Proteomes" id="UP000242642">
    <property type="component" value="Unassembled WGS sequence"/>
</dbReference>
<proteinExistence type="predicted"/>
<dbReference type="Pfam" id="PF12833">
    <property type="entry name" value="HTH_18"/>
    <property type="match status" value="1"/>
</dbReference>
<feature type="domain" description="HTH araC/xylS-type" evidence="4">
    <location>
        <begin position="186"/>
        <end position="284"/>
    </location>
</feature>
<dbReference type="GO" id="GO:0003700">
    <property type="term" value="F:DNA-binding transcription factor activity"/>
    <property type="evidence" value="ECO:0007669"/>
    <property type="project" value="InterPro"/>
</dbReference>
<evidence type="ECO:0000259" key="4">
    <source>
        <dbReference type="PROSITE" id="PS01124"/>
    </source>
</evidence>
<dbReference type="EMBL" id="FOHV01000005">
    <property type="protein sequence ID" value="SES92484.1"/>
    <property type="molecule type" value="Genomic_DNA"/>
</dbReference>
<dbReference type="Pfam" id="PF07883">
    <property type="entry name" value="Cupin_2"/>
    <property type="match status" value="1"/>
</dbReference>
<protein>
    <submittedName>
        <fullName evidence="5">AraC-type DNA-binding protein</fullName>
    </submittedName>
</protein>
<dbReference type="GO" id="GO:0043565">
    <property type="term" value="F:sequence-specific DNA binding"/>
    <property type="evidence" value="ECO:0007669"/>
    <property type="project" value="InterPro"/>
</dbReference>
<reference evidence="6" key="1">
    <citation type="submission" date="2016-10" db="EMBL/GenBank/DDBJ databases">
        <authorList>
            <person name="Varghese N."/>
            <person name="Submissions S."/>
        </authorList>
    </citation>
    <scope>NUCLEOTIDE SEQUENCE [LARGE SCALE GENOMIC DNA]</scope>
    <source>
        <strain evidence="6">DSM 18579</strain>
    </source>
</reference>
<dbReference type="OrthoDB" id="1050625at2"/>
<dbReference type="STRING" id="1123402.SAMN02583745_00914"/>
<dbReference type="SUPFAM" id="SSF46689">
    <property type="entry name" value="Homeodomain-like"/>
    <property type="match status" value="2"/>
</dbReference>
<evidence type="ECO:0000256" key="2">
    <source>
        <dbReference type="ARBA" id="ARBA00023125"/>
    </source>
</evidence>
<keyword evidence="3" id="KW-0804">Transcription</keyword>
<keyword evidence="1" id="KW-0805">Transcription regulation</keyword>
<evidence type="ECO:0000313" key="5">
    <source>
        <dbReference type="EMBL" id="SES92484.1"/>
    </source>
</evidence>
<dbReference type="PROSITE" id="PS01124">
    <property type="entry name" value="HTH_ARAC_FAMILY_2"/>
    <property type="match status" value="1"/>
</dbReference>
<name>A0A1I0AF84_9GAMM</name>
<evidence type="ECO:0000256" key="1">
    <source>
        <dbReference type="ARBA" id="ARBA00023015"/>
    </source>
</evidence>
<evidence type="ECO:0000256" key="3">
    <source>
        <dbReference type="ARBA" id="ARBA00023163"/>
    </source>
</evidence>
<dbReference type="RefSeq" id="WP_093318160.1">
    <property type="nucleotide sequence ID" value="NZ_FOHV01000005.1"/>
</dbReference>
<gene>
    <name evidence="5" type="ORF">SAMN02583745_00914</name>
</gene>
<dbReference type="SMART" id="SM00342">
    <property type="entry name" value="HTH_ARAC"/>
    <property type="match status" value="1"/>
</dbReference>
<dbReference type="PANTHER" id="PTHR43280">
    <property type="entry name" value="ARAC-FAMILY TRANSCRIPTIONAL REGULATOR"/>
    <property type="match status" value="1"/>
</dbReference>
<organism evidence="5 6">
    <name type="scientific">Thorsellia anophelis DSM 18579</name>
    <dbReference type="NCBI Taxonomy" id="1123402"/>
    <lineage>
        <taxon>Bacteria</taxon>
        <taxon>Pseudomonadati</taxon>
        <taxon>Pseudomonadota</taxon>
        <taxon>Gammaproteobacteria</taxon>
        <taxon>Enterobacterales</taxon>
        <taxon>Thorselliaceae</taxon>
        <taxon>Thorsellia</taxon>
    </lineage>
</organism>
<dbReference type="SUPFAM" id="SSF51182">
    <property type="entry name" value="RmlC-like cupins"/>
    <property type="match status" value="1"/>
</dbReference>
<dbReference type="Gene3D" id="2.60.120.10">
    <property type="entry name" value="Jelly Rolls"/>
    <property type="match status" value="1"/>
</dbReference>
<dbReference type="PANTHER" id="PTHR43280:SF2">
    <property type="entry name" value="HTH-TYPE TRANSCRIPTIONAL REGULATOR EXSA"/>
    <property type="match status" value="1"/>
</dbReference>
<keyword evidence="2 5" id="KW-0238">DNA-binding</keyword>
<dbReference type="InterPro" id="IPR018060">
    <property type="entry name" value="HTH_AraC"/>
</dbReference>
<accession>A0A1I0AF84</accession>
<dbReference type="AlphaFoldDB" id="A0A1I0AF84"/>
<dbReference type="InterPro" id="IPR013096">
    <property type="entry name" value="Cupin_2"/>
</dbReference>
<dbReference type="InterPro" id="IPR011051">
    <property type="entry name" value="RmlC_Cupin_sf"/>
</dbReference>
<evidence type="ECO:0000313" key="6">
    <source>
        <dbReference type="Proteomes" id="UP000242642"/>
    </source>
</evidence>